<sequence>MRVNRILEENYFDTVESFAATTPDIWDALCLPRHVMEAVRKEIGIDDDDRGNGRGGADKALAEWQSEAPTPAAAEESDKPAITKEEWERRRQEAARRGEKRTGEGGAPAEIGPGFDPGTQQKPIESVEVVPYTLKQLGDPHVSWVAVLQEAVQRLTNRNTAPGVGLFNWEYESRMVGSSGERLEHRATVSFRLDAPEGDSARLMKFIGCWHPMKKASQREAARNAIETLQLDVDDLVARHGGDPNANILQTVHIRLQRYFGQKLHRAGATVMEWKHVCSKEEESPAADSAVKTEESAGEPVRPEDEVGLWQSSVTVPQLQKEFVSDWQSCKKDSQNDACFKLSAFLDSIGVPQSNEAPARRKSSGNSGTRGREGWGLLLKYSLPGVYLNGCVVYDEEGQVASNVVLDYQIVCDLVNGLRHQQEVIPLVCSGDRVLAPFTNDFVKCMERMFDDPSPEDCGGYDGLLEKVRDDAIPVHMVHVITRDPEYMKGEVVGRLKDFAKSHGCAAAQSLSFLCDIIPAAANKGYGIRVLKERLGYNSIACIGDAMNDKEMLQNADVPVVMGNAMTEIKTLGKLKVNSNDHAELPGVADLMSRIIAAKQ</sequence>
<evidence type="ECO:0000313" key="3">
    <source>
        <dbReference type="Proteomes" id="UP000541610"/>
    </source>
</evidence>
<dbReference type="PANTHER" id="PTHR10000">
    <property type="entry name" value="PHOSPHOSERINE PHOSPHATASE"/>
    <property type="match status" value="1"/>
</dbReference>
<feature type="compositionally biased region" description="Basic and acidic residues" evidence="1">
    <location>
        <begin position="76"/>
        <end position="103"/>
    </location>
</feature>
<accession>A0A7J6NTR8</accession>
<dbReference type="SUPFAM" id="SSF56784">
    <property type="entry name" value="HAD-like"/>
    <property type="match status" value="1"/>
</dbReference>
<dbReference type="Gene3D" id="3.30.1240.10">
    <property type="match status" value="1"/>
</dbReference>
<dbReference type="InterPro" id="IPR023214">
    <property type="entry name" value="HAD_sf"/>
</dbReference>
<dbReference type="EMBL" id="JABANP010000202">
    <property type="protein sequence ID" value="KAF4686947.1"/>
    <property type="molecule type" value="Genomic_DNA"/>
</dbReference>
<comment type="caution">
    <text evidence="2">The sequence shown here is derived from an EMBL/GenBank/DDBJ whole genome shotgun (WGS) entry which is preliminary data.</text>
</comment>
<gene>
    <name evidence="2" type="ORF">FOZ60_004662</name>
</gene>
<dbReference type="GO" id="GO:0005829">
    <property type="term" value="C:cytosol"/>
    <property type="evidence" value="ECO:0007669"/>
    <property type="project" value="TreeGrafter"/>
</dbReference>
<dbReference type="InterPro" id="IPR036412">
    <property type="entry name" value="HAD-like_sf"/>
</dbReference>
<evidence type="ECO:0000313" key="2">
    <source>
        <dbReference type="EMBL" id="KAF4686947.1"/>
    </source>
</evidence>
<name>A0A7J6NTR8_PEROL</name>
<dbReference type="GO" id="GO:0016791">
    <property type="term" value="F:phosphatase activity"/>
    <property type="evidence" value="ECO:0007669"/>
    <property type="project" value="TreeGrafter"/>
</dbReference>
<dbReference type="GO" id="GO:0000287">
    <property type="term" value="F:magnesium ion binding"/>
    <property type="evidence" value="ECO:0007669"/>
    <property type="project" value="TreeGrafter"/>
</dbReference>
<evidence type="ECO:0000256" key="1">
    <source>
        <dbReference type="SAM" id="MobiDB-lite"/>
    </source>
</evidence>
<dbReference type="Pfam" id="PF08282">
    <property type="entry name" value="Hydrolase_3"/>
    <property type="match status" value="1"/>
</dbReference>
<feature type="region of interest" description="Disordered" evidence="1">
    <location>
        <begin position="282"/>
        <end position="305"/>
    </location>
</feature>
<proteinExistence type="predicted"/>
<dbReference type="OrthoDB" id="27226at2759"/>
<reference evidence="2 3" key="1">
    <citation type="submission" date="2020-04" db="EMBL/GenBank/DDBJ databases">
        <title>Perkinsus olseni comparative genomics.</title>
        <authorList>
            <person name="Bogema D.R."/>
        </authorList>
    </citation>
    <scope>NUCLEOTIDE SEQUENCE [LARGE SCALE GENOMIC DNA]</scope>
    <source>
        <strain evidence="2">00978-12</strain>
    </source>
</reference>
<dbReference type="PANTHER" id="PTHR10000:SF8">
    <property type="entry name" value="HAD SUPERFAMILY HYDROLASE-LIKE, TYPE 3"/>
    <property type="match status" value="1"/>
</dbReference>
<protein>
    <submittedName>
        <fullName evidence="2">Uncharacterized protein</fullName>
    </submittedName>
</protein>
<dbReference type="PROSITE" id="PS01229">
    <property type="entry name" value="COF_2"/>
    <property type="match status" value="1"/>
</dbReference>
<dbReference type="AlphaFoldDB" id="A0A7J6NTR8"/>
<organism evidence="2 3">
    <name type="scientific">Perkinsus olseni</name>
    <name type="common">Perkinsus atlanticus</name>
    <dbReference type="NCBI Taxonomy" id="32597"/>
    <lineage>
        <taxon>Eukaryota</taxon>
        <taxon>Sar</taxon>
        <taxon>Alveolata</taxon>
        <taxon>Perkinsozoa</taxon>
        <taxon>Perkinsea</taxon>
        <taxon>Perkinsida</taxon>
        <taxon>Perkinsidae</taxon>
        <taxon>Perkinsus</taxon>
    </lineage>
</organism>
<dbReference type="Proteomes" id="UP000541610">
    <property type="component" value="Unassembled WGS sequence"/>
</dbReference>
<feature type="compositionally biased region" description="Basic and acidic residues" evidence="1">
    <location>
        <begin position="291"/>
        <end position="305"/>
    </location>
</feature>
<feature type="region of interest" description="Disordered" evidence="1">
    <location>
        <begin position="62"/>
        <end position="121"/>
    </location>
</feature>
<dbReference type="Gene3D" id="3.40.50.1000">
    <property type="entry name" value="HAD superfamily/HAD-like"/>
    <property type="match status" value="1"/>
</dbReference>